<organism evidence="2 3">
    <name type="scientific">Drosophila simulans</name>
    <name type="common">Fruit fly</name>
    <dbReference type="NCBI Taxonomy" id="7240"/>
    <lineage>
        <taxon>Eukaryota</taxon>
        <taxon>Metazoa</taxon>
        <taxon>Ecdysozoa</taxon>
        <taxon>Arthropoda</taxon>
        <taxon>Hexapoda</taxon>
        <taxon>Insecta</taxon>
        <taxon>Pterygota</taxon>
        <taxon>Neoptera</taxon>
        <taxon>Endopterygota</taxon>
        <taxon>Diptera</taxon>
        <taxon>Brachycera</taxon>
        <taxon>Muscomorpha</taxon>
        <taxon>Ephydroidea</taxon>
        <taxon>Drosophilidae</taxon>
        <taxon>Drosophila</taxon>
        <taxon>Sophophora</taxon>
    </lineage>
</organism>
<dbReference type="AlphaFoldDB" id="B4NVA7"/>
<feature type="compositionally biased region" description="Basic and acidic residues" evidence="1">
    <location>
        <begin position="84"/>
        <end position="108"/>
    </location>
</feature>
<evidence type="ECO:0000256" key="1">
    <source>
        <dbReference type="SAM" id="MobiDB-lite"/>
    </source>
</evidence>
<dbReference type="Proteomes" id="UP000000304">
    <property type="component" value="Unassembled WGS sequence"/>
</dbReference>
<evidence type="ECO:0000313" key="2">
    <source>
        <dbReference type="EMBL" id="EDX15986.1"/>
    </source>
</evidence>
<keyword evidence="3" id="KW-1185">Reference proteome</keyword>
<feature type="region of interest" description="Disordered" evidence="1">
    <location>
        <begin position="80"/>
        <end position="108"/>
    </location>
</feature>
<name>B4NVA7_DROSI</name>
<protein>
    <submittedName>
        <fullName evidence="2">GD20737</fullName>
    </submittedName>
</protein>
<feature type="region of interest" description="Disordered" evidence="1">
    <location>
        <begin position="42"/>
        <end position="65"/>
    </location>
</feature>
<reference evidence="2 3" key="1">
    <citation type="journal article" date="2007" name="Nature">
        <title>Evolution of genes and genomes on the Drosophila phylogeny.</title>
        <authorList>
            <consortium name="Drosophila 12 Genomes Consortium"/>
            <person name="Clark A.G."/>
            <person name="Eisen M.B."/>
            <person name="Smith D.R."/>
            <person name="Bergman C.M."/>
            <person name="Oliver B."/>
            <person name="Markow T.A."/>
            <person name="Kaufman T.C."/>
            <person name="Kellis M."/>
            <person name="Gelbart W."/>
            <person name="Iyer V.N."/>
            <person name="Pollard D.A."/>
            <person name="Sackton T.B."/>
            <person name="Larracuente A.M."/>
            <person name="Singh N.D."/>
            <person name="Abad J.P."/>
            <person name="Abt D.N."/>
            <person name="Adryan B."/>
            <person name="Aguade M."/>
            <person name="Akashi H."/>
            <person name="Anderson W.W."/>
            <person name="Aquadro C.F."/>
            <person name="Ardell D.H."/>
            <person name="Arguello R."/>
            <person name="Artieri C.G."/>
            <person name="Barbash D.A."/>
            <person name="Barker D."/>
            <person name="Barsanti P."/>
            <person name="Batterham P."/>
            <person name="Batzoglou S."/>
            <person name="Begun D."/>
            <person name="Bhutkar A."/>
            <person name="Blanco E."/>
            <person name="Bosak S.A."/>
            <person name="Bradley R.K."/>
            <person name="Brand A.D."/>
            <person name="Brent M.R."/>
            <person name="Brooks A.N."/>
            <person name="Brown R.H."/>
            <person name="Butlin R.K."/>
            <person name="Caggese C."/>
            <person name="Calvi B.R."/>
            <person name="Bernardo de Carvalho A."/>
            <person name="Caspi A."/>
            <person name="Castrezana S."/>
            <person name="Celniker S.E."/>
            <person name="Chang J.L."/>
            <person name="Chapple C."/>
            <person name="Chatterji S."/>
            <person name="Chinwalla A."/>
            <person name="Civetta A."/>
            <person name="Clifton S.W."/>
            <person name="Comeron J.M."/>
            <person name="Costello J.C."/>
            <person name="Coyne J.A."/>
            <person name="Daub J."/>
            <person name="David R.G."/>
            <person name="Delcher A.L."/>
            <person name="Delehaunty K."/>
            <person name="Do C.B."/>
            <person name="Ebling H."/>
            <person name="Edwards K."/>
            <person name="Eickbush T."/>
            <person name="Evans J.D."/>
            <person name="Filipski A."/>
            <person name="Findeiss S."/>
            <person name="Freyhult E."/>
            <person name="Fulton L."/>
            <person name="Fulton R."/>
            <person name="Garcia A.C."/>
            <person name="Gardiner A."/>
            <person name="Garfield D.A."/>
            <person name="Garvin B.E."/>
            <person name="Gibson G."/>
            <person name="Gilbert D."/>
            <person name="Gnerre S."/>
            <person name="Godfrey J."/>
            <person name="Good R."/>
            <person name="Gotea V."/>
            <person name="Gravely B."/>
            <person name="Greenberg A.J."/>
            <person name="Griffiths-Jones S."/>
            <person name="Gross S."/>
            <person name="Guigo R."/>
            <person name="Gustafson E.A."/>
            <person name="Haerty W."/>
            <person name="Hahn M.W."/>
            <person name="Halligan D.L."/>
            <person name="Halpern A.L."/>
            <person name="Halter G.M."/>
            <person name="Han M.V."/>
            <person name="Heger A."/>
            <person name="Hillier L."/>
            <person name="Hinrichs A.S."/>
            <person name="Holmes I."/>
            <person name="Hoskins R.A."/>
            <person name="Hubisz M.J."/>
            <person name="Hultmark D."/>
            <person name="Huntley M.A."/>
            <person name="Jaffe D.B."/>
            <person name="Jagadeeshan S."/>
            <person name="Jeck W.R."/>
            <person name="Johnson J."/>
            <person name="Jones C.D."/>
            <person name="Jordan W.C."/>
            <person name="Karpen G.H."/>
            <person name="Kataoka E."/>
            <person name="Keightley P.D."/>
            <person name="Kheradpour P."/>
            <person name="Kirkness E.F."/>
            <person name="Koerich L.B."/>
            <person name="Kristiansen K."/>
            <person name="Kudrna D."/>
            <person name="Kulathinal R.J."/>
            <person name="Kumar S."/>
            <person name="Kwok R."/>
            <person name="Lander E."/>
            <person name="Langley C.H."/>
            <person name="Lapoint R."/>
            <person name="Lazzaro B.P."/>
            <person name="Lee S.J."/>
            <person name="Levesque L."/>
            <person name="Li R."/>
            <person name="Lin C.F."/>
            <person name="Lin M.F."/>
            <person name="Lindblad-Toh K."/>
            <person name="Llopart A."/>
            <person name="Long M."/>
            <person name="Low L."/>
            <person name="Lozovsky E."/>
            <person name="Lu J."/>
            <person name="Luo M."/>
            <person name="Machado C.A."/>
            <person name="Makalowski W."/>
            <person name="Marzo M."/>
            <person name="Matsuda M."/>
            <person name="Matzkin L."/>
            <person name="McAllister B."/>
            <person name="McBride C.S."/>
            <person name="McKernan B."/>
            <person name="McKernan K."/>
            <person name="Mendez-Lago M."/>
            <person name="Minx P."/>
            <person name="Mollenhauer M.U."/>
            <person name="Montooth K."/>
            <person name="Mount S.M."/>
            <person name="Mu X."/>
            <person name="Myers E."/>
            <person name="Negre B."/>
            <person name="Newfeld S."/>
            <person name="Nielsen R."/>
            <person name="Noor M.A."/>
            <person name="O'Grady P."/>
            <person name="Pachter L."/>
            <person name="Papaceit M."/>
            <person name="Parisi M.J."/>
            <person name="Parisi M."/>
            <person name="Parts L."/>
            <person name="Pedersen J.S."/>
            <person name="Pesole G."/>
            <person name="Phillippy A.M."/>
            <person name="Ponting C.P."/>
            <person name="Pop M."/>
            <person name="Porcelli D."/>
            <person name="Powell J.R."/>
            <person name="Prohaska S."/>
            <person name="Pruitt K."/>
            <person name="Puig M."/>
            <person name="Quesneville H."/>
            <person name="Ram K.R."/>
            <person name="Rand D."/>
            <person name="Rasmussen M.D."/>
            <person name="Reed L.K."/>
            <person name="Reenan R."/>
            <person name="Reily A."/>
            <person name="Remington K.A."/>
            <person name="Rieger T.T."/>
            <person name="Ritchie M.G."/>
            <person name="Robin C."/>
            <person name="Rogers Y.H."/>
            <person name="Rohde C."/>
            <person name="Rozas J."/>
            <person name="Rubenfield M.J."/>
            <person name="Ruiz A."/>
            <person name="Russo S."/>
            <person name="Salzberg S.L."/>
            <person name="Sanchez-Gracia A."/>
            <person name="Saranga D.J."/>
            <person name="Sato H."/>
            <person name="Schaeffer S.W."/>
            <person name="Schatz M.C."/>
            <person name="Schlenke T."/>
            <person name="Schwartz R."/>
            <person name="Segarra C."/>
            <person name="Singh R.S."/>
            <person name="Sirot L."/>
            <person name="Sirota M."/>
            <person name="Sisneros N.B."/>
            <person name="Smith C.D."/>
            <person name="Smith T.F."/>
            <person name="Spieth J."/>
            <person name="Stage D.E."/>
            <person name="Stark A."/>
            <person name="Stephan W."/>
            <person name="Strausberg R.L."/>
            <person name="Strempel S."/>
            <person name="Sturgill D."/>
            <person name="Sutton G."/>
            <person name="Sutton G.G."/>
            <person name="Tao W."/>
            <person name="Teichmann S."/>
            <person name="Tobari Y.N."/>
            <person name="Tomimura Y."/>
            <person name="Tsolas J.M."/>
            <person name="Valente V.L."/>
            <person name="Venter E."/>
            <person name="Venter J.C."/>
            <person name="Vicario S."/>
            <person name="Vieira F.G."/>
            <person name="Vilella A.J."/>
            <person name="Villasante A."/>
            <person name="Walenz B."/>
            <person name="Wang J."/>
            <person name="Wasserman M."/>
            <person name="Watts T."/>
            <person name="Wilson D."/>
            <person name="Wilson R.K."/>
            <person name="Wing R.A."/>
            <person name="Wolfner M.F."/>
            <person name="Wong A."/>
            <person name="Wong G.K."/>
            <person name="Wu C.I."/>
            <person name="Wu G."/>
            <person name="Yamamoto D."/>
            <person name="Yang H.P."/>
            <person name="Yang S.P."/>
            <person name="Yorke J.A."/>
            <person name="Yoshida K."/>
            <person name="Zdobnov E."/>
            <person name="Zhang P."/>
            <person name="Zhang Y."/>
            <person name="Zimin A.V."/>
            <person name="Baldwin J."/>
            <person name="Abdouelleil A."/>
            <person name="Abdulkadir J."/>
            <person name="Abebe A."/>
            <person name="Abera B."/>
            <person name="Abreu J."/>
            <person name="Acer S.C."/>
            <person name="Aftuck L."/>
            <person name="Alexander A."/>
            <person name="An P."/>
            <person name="Anderson E."/>
            <person name="Anderson S."/>
            <person name="Arachi H."/>
            <person name="Azer M."/>
            <person name="Bachantsang P."/>
            <person name="Barry A."/>
            <person name="Bayul T."/>
            <person name="Berlin A."/>
            <person name="Bessette D."/>
            <person name="Bloom T."/>
            <person name="Blye J."/>
            <person name="Boguslavskiy L."/>
            <person name="Bonnet C."/>
            <person name="Boukhgalter B."/>
            <person name="Bourzgui I."/>
            <person name="Brown A."/>
            <person name="Cahill P."/>
            <person name="Channer S."/>
            <person name="Cheshatsang Y."/>
            <person name="Chuda L."/>
            <person name="Citroen M."/>
            <person name="Collymore A."/>
            <person name="Cooke P."/>
            <person name="Costello M."/>
            <person name="D'Aco K."/>
            <person name="Daza R."/>
            <person name="De Haan G."/>
            <person name="DeGray S."/>
            <person name="DeMaso C."/>
            <person name="Dhargay N."/>
            <person name="Dooley K."/>
            <person name="Dooley E."/>
            <person name="Doricent M."/>
            <person name="Dorje P."/>
            <person name="Dorjee K."/>
            <person name="Dupes A."/>
            <person name="Elong R."/>
            <person name="Falk J."/>
            <person name="Farina A."/>
            <person name="Faro S."/>
            <person name="Ferguson D."/>
            <person name="Fisher S."/>
            <person name="Foley C.D."/>
            <person name="Franke A."/>
            <person name="Friedrich D."/>
            <person name="Gadbois L."/>
            <person name="Gearin G."/>
            <person name="Gearin C.R."/>
            <person name="Giannoukos G."/>
            <person name="Goode T."/>
            <person name="Graham J."/>
            <person name="Grandbois E."/>
            <person name="Grewal S."/>
            <person name="Gyaltsen K."/>
            <person name="Hafez N."/>
            <person name="Hagos B."/>
            <person name="Hall J."/>
            <person name="Henson C."/>
            <person name="Hollinger A."/>
            <person name="Honan T."/>
            <person name="Huard M.D."/>
            <person name="Hughes L."/>
            <person name="Hurhula B."/>
            <person name="Husby M.E."/>
            <person name="Kamat A."/>
            <person name="Kanga B."/>
            <person name="Kashin S."/>
            <person name="Khazanovich D."/>
            <person name="Kisner P."/>
            <person name="Lance K."/>
            <person name="Lara M."/>
            <person name="Lee W."/>
            <person name="Lennon N."/>
            <person name="Letendre F."/>
            <person name="LeVine R."/>
            <person name="Lipovsky A."/>
            <person name="Liu X."/>
            <person name="Liu J."/>
            <person name="Liu S."/>
            <person name="Lokyitsang T."/>
            <person name="Lokyitsang Y."/>
            <person name="Lubonja R."/>
            <person name="Lui A."/>
            <person name="MacDonald P."/>
            <person name="Magnisalis V."/>
            <person name="Maru K."/>
            <person name="Matthews C."/>
            <person name="McCusker W."/>
            <person name="McDonough S."/>
            <person name="Mehta T."/>
            <person name="Meldrim J."/>
            <person name="Meneus L."/>
            <person name="Mihai O."/>
            <person name="Mihalev A."/>
            <person name="Mihova T."/>
            <person name="Mittelman R."/>
            <person name="Mlenga V."/>
            <person name="Montmayeur A."/>
            <person name="Mulrain L."/>
            <person name="Navidi A."/>
            <person name="Naylor J."/>
            <person name="Negash T."/>
            <person name="Nguyen T."/>
            <person name="Nguyen N."/>
            <person name="Nicol R."/>
            <person name="Norbu C."/>
            <person name="Norbu N."/>
            <person name="Novod N."/>
            <person name="O'Neill B."/>
            <person name="Osman S."/>
            <person name="Markiewicz E."/>
            <person name="Oyono O.L."/>
            <person name="Patti C."/>
            <person name="Phunkhang P."/>
            <person name="Pierre F."/>
            <person name="Priest M."/>
            <person name="Raghuraman S."/>
            <person name="Rege F."/>
            <person name="Reyes R."/>
            <person name="Rise C."/>
            <person name="Rogov P."/>
            <person name="Ross K."/>
            <person name="Ryan E."/>
            <person name="Settipalli S."/>
            <person name="Shea T."/>
            <person name="Sherpa N."/>
            <person name="Shi L."/>
            <person name="Shih D."/>
            <person name="Sparrow T."/>
            <person name="Spaulding J."/>
            <person name="Stalker J."/>
            <person name="Stange-Thomann N."/>
            <person name="Stavropoulos S."/>
            <person name="Stone C."/>
            <person name="Strader C."/>
            <person name="Tesfaye S."/>
            <person name="Thomson T."/>
            <person name="Thoulutsang Y."/>
            <person name="Thoulutsang D."/>
            <person name="Topham K."/>
            <person name="Topping I."/>
            <person name="Tsamla T."/>
            <person name="Vassiliev H."/>
            <person name="Vo A."/>
            <person name="Wangchuk T."/>
            <person name="Wangdi T."/>
            <person name="Weiand M."/>
            <person name="Wilkinson J."/>
            <person name="Wilson A."/>
            <person name="Yadav S."/>
            <person name="Young G."/>
            <person name="Yu Q."/>
            <person name="Zembek L."/>
            <person name="Zhong D."/>
            <person name="Zimmer A."/>
            <person name="Zwirko Z."/>
            <person name="Jaffe D.B."/>
            <person name="Alvarez P."/>
            <person name="Brockman W."/>
            <person name="Butler J."/>
            <person name="Chin C."/>
            <person name="Gnerre S."/>
            <person name="Grabherr M."/>
            <person name="Kleber M."/>
            <person name="Mauceli E."/>
            <person name="MacCallum I."/>
        </authorList>
    </citation>
    <scope>NUCLEOTIDE SEQUENCE [LARGE SCALE GENOMIC DNA]</scope>
    <source>
        <strain evidence="3">white501</strain>
    </source>
</reference>
<feature type="region of interest" description="Disordered" evidence="1">
    <location>
        <begin position="158"/>
        <end position="180"/>
    </location>
</feature>
<dbReference type="HOGENOM" id="CLU_1497815_0_0_1"/>
<proteinExistence type="predicted"/>
<feature type="compositionally biased region" description="Basic and acidic residues" evidence="1">
    <location>
        <begin position="164"/>
        <end position="174"/>
    </location>
</feature>
<evidence type="ECO:0000313" key="3">
    <source>
        <dbReference type="Proteomes" id="UP000000304"/>
    </source>
</evidence>
<dbReference type="EMBL" id="CH986943">
    <property type="protein sequence ID" value="EDX15986.1"/>
    <property type="molecule type" value="Genomic_DNA"/>
</dbReference>
<accession>B4NVA7</accession>
<gene>
    <name evidence="2" type="primary">Dsim\GD20737</name>
    <name evidence="2" type="ORF">Dsim_GD20737</name>
</gene>
<sequence length="180" mass="21336">MEETYSKEQEESKVGEDFVKEEGGRRYRVSCPSICEQKTEFGTNRSQEKQLHTRRRRSSGKEKQVATALQVAECRSVNRRYRKSEHAGERREEKEQCKRRAARSAKDSEGRIATSKWRFWERWRRIRCAVRVSGVSGRYRWFQDERCLTRDDTPVPHNILDPFRPAERPSEVKAKKPTCP</sequence>